<dbReference type="GO" id="GO:0003677">
    <property type="term" value="F:DNA binding"/>
    <property type="evidence" value="ECO:0007669"/>
    <property type="project" value="UniProtKB-UniRule"/>
</dbReference>
<evidence type="ECO:0000259" key="5">
    <source>
        <dbReference type="PROSITE" id="PS51900"/>
    </source>
</evidence>
<reference evidence="6 7" key="1">
    <citation type="submission" date="2019-08" db="EMBL/GenBank/DDBJ databases">
        <title>Isolation and enrichment of carboxydotrophic bacteria from anaerobic sludge for the production of bio-based chemicals from syngas.</title>
        <authorList>
            <person name="Antares A.L."/>
            <person name="Moreira J."/>
            <person name="Diender M."/>
            <person name="Parshina S.N."/>
            <person name="Stams A.J.M."/>
            <person name="Alves M."/>
            <person name="Alves J.I."/>
            <person name="Sousa D.Z."/>
        </authorList>
    </citation>
    <scope>NUCLEOTIDE SEQUENCE [LARGE SCALE GENOMIC DNA]</scope>
    <source>
        <strain evidence="6 7">JM</strain>
    </source>
</reference>
<keyword evidence="1 3" id="KW-0238">DNA-binding</keyword>
<evidence type="ECO:0000256" key="1">
    <source>
        <dbReference type="ARBA" id="ARBA00023125"/>
    </source>
</evidence>
<dbReference type="PROSITE" id="PS51900">
    <property type="entry name" value="CB"/>
    <property type="match status" value="1"/>
</dbReference>
<organism evidence="6 7">
    <name type="scientific">Acetobacterium wieringae</name>
    <dbReference type="NCBI Taxonomy" id="52694"/>
    <lineage>
        <taxon>Bacteria</taxon>
        <taxon>Bacillati</taxon>
        <taxon>Bacillota</taxon>
        <taxon>Clostridia</taxon>
        <taxon>Eubacteriales</taxon>
        <taxon>Eubacteriaceae</taxon>
        <taxon>Acetobacterium</taxon>
    </lineage>
</organism>
<dbReference type="InterPro" id="IPR002104">
    <property type="entry name" value="Integrase_catalytic"/>
</dbReference>
<dbReference type="InterPro" id="IPR044068">
    <property type="entry name" value="CB"/>
</dbReference>
<dbReference type="Pfam" id="PF00589">
    <property type="entry name" value="Phage_integrase"/>
    <property type="match status" value="1"/>
</dbReference>
<dbReference type="PANTHER" id="PTHR30349:SF64">
    <property type="entry name" value="PROPHAGE INTEGRASE INTD-RELATED"/>
    <property type="match status" value="1"/>
</dbReference>
<dbReference type="SUPFAM" id="SSF56349">
    <property type="entry name" value="DNA breaking-rejoining enzymes"/>
    <property type="match status" value="1"/>
</dbReference>
<name>A0A5D0WVM1_9FIRM</name>
<dbReference type="AlphaFoldDB" id="A0A5D0WVM1"/>
<feature type="domain" description="Core-binding (CB)" evidence="5">
    <location>
        <begin position="8"/>
        <end position="87"/>
    </location>
</feature>
<dbReference type="RefSeq" id="WP_148636314.1">
    <property type="nucleotide sequence ID" value="NZ_VSLA01000002.1"/>
</dbReference>
<gene>
    <name evidence="6" type="ORF">FXB42_00710</name>
</gene>
<proteinExistence type="predicted"/>
<evidence type="ECO:0000313" key="7">
    <source>
        <dbReference type="Proteomes" id="UP000322619"/>
    </source>
</evidence>
<dbReference type="GO" id="GO:0015074">
    <property type="term" value="P:DNA integration"/>
    <property type="evidence" value="ECO:0007669"/>
    <property type="project" value="InterPro"/>
</dbReference>
<dbReference type="Gene3D" id="1.10.443.10">
    <property type="entry name" value="Intergrase catalytic core"/>
    <property type="match status" value="1"/>
</dbReference>
<dbReference type="EMBL" id="VSLA01000002">
    <property type="protein sequence ID" value="TYC88167.1"/>
    <property type="molecule type" value="Genomic_DNA"/>
</dbReference>
<dbReference type="PROSITE" id="PS51898">
    <property type="entry name" value="TYR_RECOMBINASE"/>
    <property type="match status" value="1"/>
</dbReference>
<dbReference type="GO" id="GO:0006310">
    <property type="term" value="P:DNA recombination"/>
    <property type="evidence" value="ECO:0007669"/>
    <property type="project" value="UniProtKB-KW"/>
</dbReference>
<dbReference type="Proteomes" id="UP000322619">
    <property type="component" value="Unassembled WGS sequence"/>
</dbReference>
<evidence type="ECO:0000256" key="3">
    <source>
        <dbReference type="PROSITE-ProRule" id="PRU01248"/>
    </source>
</evidence>
<dbReference type="InterPro" id="IPR013762">
    <property type="entry name" value="Integrase-like_cat_sf"/>
</dbReference>
<evidence type="ECO:0000313" key="6">
    <source>
        <dbReference type="EMBL" id="TYC88167.1"/>
    </source>
</evidence>
<dbReference type="InterPro" id="IPR050090">
    <property type="entry name" value="Tyrosine_recombinase_XerCD"/>
</dbReference>
<dbReference type="InterPro" id="IPR011010">
    <property type="entry name" value="DNA_brk_join_enz"/>
</dbReference>
<protein>
    <submittedName>
        <fullName evidence="6">Tyrosine-type recombinase/integrase</fullName>
    </submittedName>
</protein>
<evidence type="ECO:0000259" key="4">
    <source>
        <dbReference type="PROSITE" id="PS51898"/>
    </source>
</evidence>
<feature type="domain" description="Tyr recombinase" evidence="4">
    <location>
        <begin position="106"/>
        <end position="316"/>
    </location>
</feature>
<sequence>MKRPEFICVFSKEINAYLDYKVSSGYTEKNFYTHLRHFEHFCNKHVLTEPVFTKELAQEWIKKCDQEASTTHYSRINGIKHFLSYLNKKGHDVYVTRDIAFRKTEFQPHIYTDDEISRYFHAVDTFDSSKNKKDKIQYPVLFRILYCCGTRINETLGIRKQDVDLEAGIIKLFETKNNCERYIVLNKELIALVKQFAVRTFYLLDDKDYIFTTINGGRCSGDSIYKRHRLFLKKAGIPFTGNNEGPRIHDFRHTFAVNSFKQMIDAGADMYVALPILSTYLGHKTIYATEQYVRLTMSLFPYIEKQFKDKIDAVFGEVNLENN</sequence>
<accession>A0A5D0WVM1</accession>
<dbReference type="PANTHER" id="PTHR30349">
    <property type="entry name" value="PHAGE INTEGRASE-RELATED"/>
    <property type="match status" value="1"/>
</dbReference>
<comment type="caution">
    <text evidence="6">The sequence shown here is derived from an EMBL/GenBank/DDBJ whole genome shotgun (WGS) entry which is preliminary data.</text>
</comment>
<evidence type="ECO:0000256" key="2">
    <source>
        <dbReference type="ARBA" id="ARBA00023172"/>
    </source>
</evidence>
<keyword evidence="2" id="KW-0233">DNA recombination</keyword>